<dbReference type="InterPro" id="IPR011990">
    <property type="entry name" value="TPR-like_helical_dom_sf"/>
</dbReference>
<name>A0A0Q4B665_9BACT</name>
<keyword evidence="2" id="KW-1185">Reference proteome</keyword>
<accession>A0A0Q4B665</accession>
<protein>
    <submittedName>
        <fullName evidence="1">Uncharacterized protein</fullName>
    </submittedName>
</protein>
<reference evidence="1" key="1">
    <citation type="submission" date="2015-08" db="EMBL/GenBank/DDBJ databases">
        <title>Candidatus Bacteriodes Periocalifornicus.</title>
        <authorList>
            <person name="McLean J.S."/>
            <person name="Kelley S."/>
        </authorList>
    </citation>
    <scope>NUCLEOTIDE SEQUENCE [LARGE SCALE GENOMIC DNA]</scope>
    <source>
        <strain evidence="1">12B</strain>
    </source>
</reference>
<dbReference type="EMBL" id="LIIK01000055">
    <property type="protein sequence ID" value="KQM08212.1"/>
    <property type="molecule type" value="Genomic_DNA"/>
</dbReference>
<evidence type="ECO:0000313" key="1">
    <source>
        <dbReference type="EMBL" id="KQM08212.1"/>
    </source>
</evidence>
<organism evidence="1 2">
    <name type="scientific">Candidatus [Bacteroides] periocalifornicus</name>
    <dbReference type="NCBI Taxonomy" id="1702214"/>
    <lineage>
        <taxon>Bacteria</taxon>
        <taxon>Pseudomonadati</taxon>
        <taxon>Bacteroidota</taxon>
    </lineage>
</organism>
<dbReference type="AlphaFoldDB" id="A0A0Q4B665"/>
<sequence>MLQYSLRIKHADILAIREQFEQLADSMGESGVDDLEKLQYESLWWCHVLTMNQEDITPESRRQDEGYLQRAIALAKSNSRLNGELVRATTALGICLSRWNDPEHEAQALPHLAWVVDAVLKDKELDDEAAQWAYRAIHEYCAILMEEYRQNYDGDDGNEAPWATRPREVELLTNVAEMLLKGAEVAMQHRDPANFIRLKMEAAECMETIPARHKEAENIFLKCRLSAKEAGKSVDAYVYGLRAGWSLYMMEYIKDQRQGTNGVTTEPTDYRKCIQILEETLAMFNPQTADITPDVAEEYPAYVERRARIHASLFTLYDRVVTLDEAKALANCREYFNLQGLLCEANLLENLEEYLGAAVQYSTVLGRSCKNHLERFRISQRNVRLIAQAVKEEGGFPEELKDHCVAVRSEITDLLSEVPANDEANPRLRQQISALVEEFDRIFGASGGLELALQQLNSDAEEVFSLLEDGEEVQAREMLPVLLHRADELATTLTVTGNKDACEMLLDVWGTLRKLLAGLGKTKAAVKICRAQIAMSEELYRCYPADFQRTHPSRMARFYTDLMELLTNQHSWCRLRKASRIARMWCERSLAEAGNRTDEQGLANGLMFEYHRLLALAYDYPIARRWAYSHLQEALHYCKRCYELDPEYYLDLLAANYMLLAEAQSWWLPFYRKRFPEDMDAFFAEAIPIVERFSQTEGNEKYREQALTMRSLRAIRFIEKQDFVRAYPLIVEALACYPPIEKVDEDSRDTWCMLTSGLLFHACIYQKNRDKALKALEDLQRARALYPTLAEARRFAKVGREVLEEMDRENLW</sequence>
<comment type="caution">
    <text evidence="1">The sequence shown here is derived from an EMBL/GenBank/DDBJ whole genome shotgun (WGS) entry which is preliminary data.</text>
</comment>
<dbReference type="Proteomes" id="UP000054172">
    <property type="component" value="Unassembled WGS sequence"/>
</dbReference>
<proteinExistence type="predicted"/>
<evidence type="ECO:0000313" key="2">
    <source>
        <dbReference type="Proteomes" id="UP000054172"/>
    </source>
</evidence>
<dbReference type="PATRIC" id="fig|1702214.3.peg.2096"/>
<dbReference type="SUPFAM" id="SSF48452">
    <property type="entry name" value="TPR-like"/>
    <property type="match status" value="1"/>
</dbReference>
<gene>
    <name evidence="1" type="ORF">AL399_08570</name>
</gene>